<protein>
    <recommendedName>
        <fullName evidence="1">glutathione transferase</fullName>
        <ecNumber evidence="1">2.5.1.18</ecNumber>
    </recommendedName>
</protein>
<organism evidence="7 8">
    <name type="scientific">Marasmius tenuissimus</name>
    <dbReference type="NCBI Taxonomy" id="585030"/>
    <lineage>
        <taxon>Eukaryota</taxon>
        <taxon>Fungi</taxon>
        <taxon>Dikarya</taxon>
        <taxon>Basidiomycota</taxon>
        <taxon>Agaricomycotina</taxon>
        <taxon>Agaricomycetes</taxon>
        <taxon>Agaricomycetidae</taxon>
        <taxon>Agaricales</taxon>
        <taxon>Marasmiineae</taxon>
        <taxon>Marasmiaceae</taxon>
        <taxon>Marasmius</taxon>
    </lineage>
</organism>
<gene>
    <name evidence="7" type="ORF">AAF712_008011</name>
</gene>
<dbReference type="SFLD" id="SFLDG00358">
    <property type="entry name" value="Main_(cytGST)"/>
    <property type="match status" value="1"/>
</dbReference>
<dbReference type="SFLD" id="SFLDG01154">
    <property type="entry name" value="Main.5:_Phi-like"/>
    <property type="match status" value="1"/>
</dbReference>
<dbReference type="PROSITE" id="PS50405">
    <property type="entry name" value="GST_CTER"/>
    <property type="match status" value="1"/>
</dbReference>
<dbReference type="Gene3D" id="1.20.1050.10">
    <property type="match status" value="1"/>
</dbReference>
<dbReference type="EMBL" id="JBBXMP010000053">
    <property type="protein sequence ID" value="KAL0065018.1"/>
    <property type="molecule type" value="Genomic_DNA"/>
</dbReference>
<dbReference type="CDD" id="cd03053">
    <property type="entry name" value="GST_N_Phi"/>
    <property type="match status" value="1"/>
</dbReference>
<evidence type="ECO:0000313" key="8">
    <source>
        <dbReference type="Proteomes" id="UP001437256"/>
    </source>
</evidence>
<feature type="domain" description="GST C-terminal" evidence="6">
    <location>
        <begin position="91"/>
        <end position="217"/>
    </location>
</feature>
<evidence type="ECO:0000259" key="6">
    <source>
        <dbReference type="PROSITE" id="PS50405"/>
    </source>
</evidence>
<dbReference type="InterPro" id="IPR010987">
    <property type="entry name" value="Glutathione-S-Trfase_C-like"/>
</dbReference>
<evidence type="ECO:0000256" key="4">
    <source>
        <dbReference type="RuleBase" id="RU003494"/>
    </source>
</evidence>
<accession>A0ABR2ZUD2</accession>
<dbReference type="PROSITE" id="PS50404">
    <property type="entry name" value="GST_NTER"/>
    <property type="match status" value="1"/>
</dbReference>
<reference evidence="7 8" key="1">
    <citation type="submission" date="2024-05" db="EMBL/GenBank/DDBJ databases">
        <title>A draft genome resource for the thread blight pathogen Marasmius tenuissimus strain MS-2.</title>
        <authorList>
            <person name="Yulfo-Soto G.E."/>
            <person name="Baruah I.K."/>
            <person name="Amoako-Attah I."/>
            <person name="Bukari Y."/>
            <person name="Meinhardt L.W."/>
            <person name="Bailey B.A."/>
            <person name="Cohen S.P."/>
        </authorList>
    </citation>
    <scope>NUCLEOTIDE SEQUENCE [LARGE SCALE GENOMIC DNA]</scope>
    <source>
        <strain evidence="7 8">MS-2</strain>
    </source>
</reference>
<proteinExistence type="inferred from homology"/>
<dbReference type="Proteomes" id="UP001437256">
    <property type="component" value="Unassembled WGS sequence"/>
</dbReference>
<dbReference type="InterPro" id="IPR004045">
    <property type="entry name" value="Glutathione_S-Trfase_N"/>
</dbReference>
<dbReference type="SUPFAM" id="SSF52833">
    <property type="entry name" value="Thioredoxin-like"/>
    <property type="match status" value="1"/>
</dbReference>
<dbReference type="InterPro" id="IPR040079">
    <property type="entry name" value="Glutathione_S-Trfase"/>
</dbReference>
<evidence type="ECO:0000256" key="2">
    <source>
        <dbReference type="ARBA" id="ARBA00022679"/>
    </source>
</evidence>
<dbReference type="PANTHER" id="PTHR43900">
    <property type="entry name" value="GLUTATHIONE S-TRANSFERASE RHO"/>
    <property type="match status" value="1"/>
</dbReference>
<name>A0ABR2ZUD2_9AGAR</name>
<sequence length="217" mass="24670">MVLKLYGMIVSTNTTRVMTVLHEKEIPYEFIVVDLFKGEHKTPEYLEHNPFGKVPYIDDDGFILYESRAICTYLATKYADQGTSLLPPPSDLQATAKYEQAVSMEGYHFDPYVSKAVAEAVFKPFYGQTPDQEYINNLLSTLEGSLKAYEVILGKQKYLAGDQLTLADLAHLSFGNFLPRAGSDLWDRQGPNVTRWWKELNSRPSWQRCVEEGALKV</sequence>
<dbReference type="SFLD" id="SFLDS00019">
    <property type="entry name" value="Glutathione_Transferase_(cytos"/>
    <property type="match status" value="1"/>
</dbReference>
<evidence type="ECO:0000259" key="5">
    <source>
        <dbReference type="PROSITE" id="PS50404"/>
    </source>
</evidence>
<dbReference type="EC" id="2.5.1.18" evidence="1"/>
<dbReference type="InterPro" id="IPR036249">
    <property type="entry name" value="Thioredoxin-like_sf"/>
</dbReference>
<dbReference type="PANTHER" id="PTHR43900:SF3">
    <property type="entry name" value="GLUTATHIONE S-TRANSFERASE RHO"/>
    <property type="match status" value="1"/>
</dbReference>
<evidence type="ECO:0000256" key="1">
    <source>
        <dbReference type="ARBA" id="ARBA00012452"/>
    </source>
</evidence>
<dbReference type="SUPFAM" id="SSF47616">
    <property type="entry name" value="GST C-terminal domain-like"/>
    <property type="match status" value="1"/>
</dbReference>
<dbReference type="Pfam" id="PF02798">
    <property type="entry name" value="GST_N"/>
    <property type="match status" value="1"/>
</dbReference>
<keyword evidence="2" id="KW-0808">Transferase</keyword>
<feature type="domain" description="GST N-terminal" evidence="5">
    <location>
        <begin position="1"/>
        <end position="82"/>
    </location>
</feature>
<dbReference type="InterPro" id="IPR004046">
    <property type="entry name" value="GST_C"/>
</dbReference>
<comment type="caution">
    <text evidence="7">The sequence shown here is derived from an EMBL/GenBank/DDBJ whole genome shotgun (WGS) entry which is preliminary data.</text>
</comment>
<comment type="catalytic activity">
    <reaction evidence="3">
        <text>RX + glutathione = an S-substituted glutathione + a halide anion + H(+)</text>
        <dbReference type="Rhea" id="RHEA:16437"/>
        <dbReference type="ChEBI" id="CHEBI:15378"/>
        <dbReference type="ChEBI" id="CHEBI:16042"/>
        <dbReference type="ChEBI" id="CHEBI:17792"/>
        <dbReference type="ChEBI" id="CHEBI:57925"/>
        <dbReference type="ChEBI" id="CHEBI:90779"/>
        <dbReference type="EC" id="2.5.1.18"/>
    </reaction>
</comment>
<comment type="similarity">
    <text evidence="4">Belongs to the GST superfamily.</text>
</comment>
<dbReference type="Gene3D" id="3.40.30.10">
    <property type="entry name" value="Glutaredoxin"/>
    <property type="match status" value="1"/>
</dbReference>
<keyword evidence="8" id="KW-1185">Reference proteome</keyword>
<dbReference type="InterPro" id="IPR036282">
    <property type="entry name" value="Glutathione-S-Trfase_C_sf"/>
</dbReference>
<evidence type="ECO:0000256" key="3">
    <source>
        <dbReference type="ARBA" id="ARBA00047960"/>
    </source>
</evidence>
<dbReference type="Pfam" id="PF00043">
    <property type="entry name" value="GST_C"/>
    <property type="match status" value="1"/>
</dbReference>
<evidence type="ECO:0000313" key="7">
    <source>
        <dbReference type="EMBL" id="KAL0065018.1"/>
    </source>
</evidence>